<name>B5GW21_STRCL</name>
<keyword evidence="3" id="KW-1185">Reference proteome</keyword>
<proteinExistence type="predicted"/>
<dbReference type="Proteomes" id="UP000002357">
    <property type="component" value="Plasmid pSCL4"/>
</dbReference>
<evidence type="ECO:0008006" key="4">
    <source>
        <dbReference type="Google" id="ProtNLM"/>
    </source>
</evidence>
<protein>
    <recommendedName>
        <fullName evidence="4">WD40 repeat domain-containing protein</fullName>
    </recommendedName>
</protein>
<evidence type="ECO:0000313" key="2">
    <source>
        <dbReference type="EMBL" id="EFG03580.2"/>
    </source>
</evidence>
<evidence type="ECO:0000256" key="1">
    <source>
        <dbReference type="SAM" id="MobiDB-lite"/>
    </source>
</evidence>
<keyword evidence="2" id="KW-0614">Plasmid</keyword>
<accession>B5GW21</accession>
<sequence>MCRGPTVRPARGTQQGKQASGPPTRVSLAPGPGLGPSTIRSPPRSLLSCVARPHRPTRSPGRTSGQPRHQLGDSWASDVALGLLDGVPVAVTADYFTVGIWDLGNGARLHEIHLPVDPHAVVFAPGGELVIGAGYEAIVLER</sequence>
<evidence type="ECO:0000313" key="3">
    <source>
        <dbReference type="Proteomes" id="UP000002357"/>
    </source>
</evidence>
<feature type="region of interest" description="Disordered" evidence="1">
    <location>
        <begin position="1"/>
        <end position="72"/>
    </location>
</feature>
<dbReference type="AlphaFoldDB" id="B5GW21"/>
<dbReference type="EMBL" id="CM000914">
    <property type="protein sequence ID" value="EFG03580.2"/>
    <property type="molecule type" value="Genomic_DNA"/>
</dbReference>
<dbReference type="OrthoDB" id="218695at2"/>
<organism evidence="2 3">
    <name type="scientific">Streptomyces clavuligerus</name>
    <dbReference type="NCBI Taxonomy" id="1901"/>
    <lineage>
        <taxon>Bacteria</taxon>
        <taxon>Bacillati</taxon>
        <taxon>Actinomycetota</taxon>
        <taxon>Actinomycetes</taxon>
        <taxon>Kitasatosporales</taxon>
        <taxon>Streptomycetaceae</taxon>
        <taxon>Streptomyces</taxon>
    </lineage>
</organism>
<gene>
    <name evidence="2" type="ORF">SCLAV_p0089</name>
</gene>
<reference evidence="2 3" key="1">
    <citation type="journal article" date="2010" name="Genome Biol. Evol.">
        <title>The sequence of a 1.8-mb bacterial linear plasmid reveals a rich evolutionary reservoir of secondary metabolic pathways.</title>
        <authorList>
            <person name="Medema M.H."/>
            <person name="Trefzer A."/>
            <person name="Kovalchuk A."/>
            <person name="van den Berg M."/>
            <person name="Mueller U."/>
            <person name="Heijne W."/>
            <person name="Wu L."/>
            <person name="Alam M.T."/>
            <person name="Ronning C.M."/>
            <person name="Nierman W.C."/>
            <person name="Bovenberg R.A.L."/>
            <person name="Breitling R."/>
            <person name="Takano E."/>
        </authorList>
    </citation>
    <scope>NUCLEOTIDE SEQUENCE [LARGE SCALE GENOMIC DNA]</scope>
    <source>
        <strain evidence="3">ATCC 27064 / DSM 738 / JCM 4710 / NBRC 13307 / NCIMB 12785 / NRRL 3585 / VKM Ac-602</strain>
        <plasmid evidence="2">pSCL4</plasmid>
    </source>
</reference>
<geneLocation type="plasmid" evidence="2 3">
    <name>pSCL4</name>
</geneLocation>